<keyword evidence="2" id="KW-1133">Transmembrane helix</keyword>
<keyword evidence="2" id="KW-0812">Transmembrane</keyword>
<reference evidence="3 4" key="1">
    <citation type="submission" date="2019-10" db="EMBL/GenBank/DDBJ databases">
        <authorList>
            <person name="Palmer J.M."/>
        </authorList>
    </citation>
    <scope>NUCLEOTIDE SEQUENCE [LARGE SCALE GENOMIC DNA]</scope>
    <source>
        <strain evidence="3 4">TWF696</strain>
    </source>
</reference>
<keyword evidence="2" id="KW-0472">Membrane</keyword>
<name>A0AAV9V6U0_9PEZI</name>
<evidence type="ECO:0000256" key="1">
    <source>
        <dbReference type="SAM" id="MobiDB-lite"/>
    </source>
</evidence>
<dbReference type="EMBL" id="JAVHNQ010000002">
    <property type="protein sequence ID" value="KAK6355334.1"/>
    <property type="molecule type" value="Genomic_DNA"/>
</dbReference>
<proteinExistence type="predicted"/>
<accession>A0AAV9V6U0</accession>
<sequence length="83" mass="8535">MKTIGSTTQEQVPKGSTLAGGSNKPLSRPKCGRSRLWIVGIIIVVIITILILIGLGVGLGVGLGTMAAYRGGNMADHSNTSTE</sequence>
<gene>
    <name evidence="3" type="ORF">TWF696_004444</name>
</gene>
<evidence type="ECO:0000256" key="2">
    <source>
        <dbReference type="SAM" id="Phobius"/>
    </source>
</evidence>
<comment type="caution">
    <text evidence="3">The sequence shown here is derived from an EMBL/GenBank/DDBJ whole genome shotgun (WGS) entry which is preliminary data.</text>
</comment>
<dbReference type="AlphaFoldDB" id="A0AAV9V6U0"/>
<dbReference type="Proteomes" id="UP001375240">
    <property type="component" value="Unassembled WGS sequence"/>
</dbReference>
<organism evidence="3 4">
    <name type="scientific">Orbilia brochopaga</name>
    <dbReference type="NCBI Taxonomy" id="3140254"/>
    <lineage>
        <taxon>Eukaryota</taxon>
        <taxon>Fungi</taxon>
        <taxon>Dikarya</taxon>
        <taxon>Ascomycota</taxon>
        <taxon>Pezizomycotina</taxon>
        <taxon>Orbiliomycetes</taxon>
        <taxon>Orbiliales</taxon>
        <taxon>Orbiliaceae</taxon>
        <taxon>Orbilia</taxon>
    </lineage>
</organism>
<evidence type="ECO:0000313" key="3">
    <source>
        <dbReference type="EMBL" id="KAK6355334.1"/>
    </source>
</evidence>
<feature type="region of interest" description="Disordered" evidence="1">
    <location>
        <begin position="1"/>
        <end position="30"/>
    </location>
</feature>
<protein>
    <submittedName>
        <fullName evidence="3">Uncharacterized protein</fullName>
    </submittedName>
</protein>
<feature type="transmembrane region" description="Helical" evidence="2">
    <location>
        <begin position="36"/>
        <end position="69"/>
    </location>
</feature>
<feature type="compositionally biased region" description="Polar residues" evidence="1">
    <location>
        <begin position="1"/>
        <end position="11"/>
    </location>
</feature>
<keyword evidence="4" id="KW-1185">Reference proteome</keyword>
<evidence type="ECO:0000313" key="4">
    <source>
        <dbReference type="Proteomes" id="UP001375240"/>
    </source>
</evidence>